<keyword evidence="2" id="KW-1185">Reference proteome</keyword>
<name>A0ABN6LZJ6_9ENTR</name>
<protein>
    <submittedName>
        <fullName evidence="1">Uncharacterized protein</fullName>
    </submittedName>
</protein>
<gene>
    <name evidence="1" type="ORF">PDTA9734_51690</name>
</gene>
<organism evidence="1 2">
    <name type="scientific">Phytobacter diazotrophicus</name>
    <dbReference type="NCBI Taxonomy" id="395631"/>
    <lineage>
        <taxon>Bacteria</taxon>
        <taxon>Pseudomonadati</taxon>
        <taxon>Pseudomonadota</taxon>
        <taxon>Gammaproteobacteria</taxon>
        <taxon>Enterobacterales</taxon>
        <taxon>Enterobacteriaceae</taxon>
        <taxon>Phytobacter</taxon>
    </lineage>
</organism>
<evidence type="ECO:0000313" key="2">
    <source>
        <dbReference type="Proteomes" id="UP001320460"/>
    </source>
</evidence>
<dbReference type="Proteomes" id="UP001320460">
    <property type="component" value="Chromosome"/>
</dbReference>
<dbReference type="EMBL" id="AP025334">
    <property type="protein sequence ID" value="BDD53682.1"/>
    <property type="molecule type" value="Genomic_DNA"/>
</dbReference>
<evidence type="ECO:0000313" key="1">
    <source>
        <dbReference type="EMBL" id="BDD53682.1"/>
    </source>
</evidence>
<sequence>MPTHIVSTRIRSNVPPDYILYDLLIYRMDEQRNKRILVDVTQQNIQSNYETQQHITQETSDPGTTIYIMEVTLYRQNMLETRRITPTPFNKMYTLAELSSGRAWSPIKRENPCYFETREQTRLVKPGEENIQAVQISSPERPFIAKEYPIGHDLDPFERSIIREQITTRFNQLDYPNQGWGSLCGPAAFFYCLQMDRPDVYAQAARELWCWGKTKIGELEITPGEGCRHPSGEFYDHDLTPPDPIISGVDWITLASLRDSENAIINYDAVDCPAAGVTMWQTLAEWFQKAGYELVFCNAGITRGSVDDIRLFNDYVNRGYKVVTLVAGGLLEGNDSILTMPNHWIVWDSQLTQNDRDEISLALFSWGNVKNHIKTDMTIHRFLNRFFGGMVFKPLK</sequence>
<accession>A0ABN6LZJ6</accession>
<reference evidence="1 2" key="1">
    <citation type="submission" date="2021-12" db="EMBL/GenBank/DDBJ databases">
        <title>Complete genome sequence of Phytobacter diazotrophicus TA9734.</title>
        <authorList>
            <person name="Kubota H."/>
            <person name="Nakayama Y."/>
            <person name="Ariyoshi T."/>
        </authorList>
    </citation>
    <scope>NUCLEOTIDE SEQUENCE [LARGE SCALE GENOMIC DNA]</scope>
    <source>
        <strain evidence="1 2">TA9734</strain>
    </source>
</reference>
<proteinExistence type="predicted"/>